<protein>
    <submittedName>
        <fullName evidence="1">Uncharacterized protein</fullName>
    </submittedName>
</protein>
<sequence>MTLNTAGTFLLAGVRYKVDGGLACQEVLVVTDGDHITVADLDGEVLIEHTRPAPGVRCVGNGRPRGPRPKPSPKS</sequence>
<organism evidence="1 2">
    <name type="scientific">Mycolicibacterium parafortuitum</name>
    <name type="common">Mycobacterium parafortuitum</name>
    <dbReference type="NCBI Taxonomy" id="39692"/>
    <lineage>
        <taxon>Bacteria</taxon>
        <taxon>Bacillati</taxon>
        <taxon>Actinomycetota</taxon>
        <taxon>Actinomycetes</taxon>
        <taxon>Mycobacteriales</taxon>
        <taxon>Mycobacteriaceae</taxon>
        <taxon>Mycolicibacterium</taxon>
    </lineage>
</organism>
<evidence type="ECO:0000313" key="2">
    <source>
        <dbReference type="Proteomes" id="UP001289645"/>
    </source>
</evidence>
<accession>A0ACC6MJF7</accession>
<evidence type="ECO:0000313" key="1">
    <source>
        <dbReference type="EMBL" id="MDZ5087120.1"/>
    </source>
</evidence>
<proteinExistence type="predicted"/>
<dbReference type="Proteomes" id="UP001289645">
    <property type="component" value="Unassembled WGS sequence"/>
</dbReference>
<name>A0ACC6MJF7_MYCPF</name>
<gene>
    <name evidence="1" type="ORF">OHX15_17160</name>
</gene>
<dbReference type="EMBL" id="JAOXLN010000018">
    <property type="protein sequence ID" value="MDZ5087120.1"/>
    <property type="molecule type" value="Genomic_DNA"/>
</dbReference>
<keyword evidence="2" id="KW-1185">Reference proteome</keyword>
<reference evidence="1 2" key="1">
    <citation type="journal article" date="2021" name="Chemosphere">
        <title>Bioballs carrying a syntrophic Rhodococcus and Mycolicibacterium consortium for simultaneous sorption and biodegradation of fuel oil in contaminated freshwater.</title>
        <authorList>
            <person name="Naloka K."/>
            <person name="Polrit D."/>
            <person name="Muangchinda C."/>
            <person name="Thoetkiattikul H."/>
            <person name="Pinyakong O."/>
        </authorList>
    </citation>
    <scope>NUCLEOTIDE SEQUENCE [LARGE SCALE GENOMIC DNA]</scope>
    <source>
        <strain evidence="1 2">J101</strain>
    </source>
</reference>
<comment type="caution">
    <text evidence="1">The sequence shown here is derived from an EMBL/GenBank/DDBJ whole genome shotgun (WGS) entry which is preliminary data.</text>
</comment>